<feature type="coiled-coil region" evidence="1">
    <location>
        <begin position="29"/>
        <end position="70"/>
    </location>
</feature>
<evidence type="ECO:0000256" key="1">
    <source>
        <dbReference type="SAM" id="Coils"/>
    </source>
</evidence>
<proteinExistence type="predicted"/>
<comment type="caution">
    <text evidence="4">The sequence shown here is derived from an EMBL/GenBank/DDBJ whole genome shotgun (WGS) entry which is preliminary data.</text>
</comment>
<keyword evidence="3" id="KW-0812">Transmembrane</keyword>
<feature type="compositionally biased region" description="Polar residues" evidence="2">
    <location>
        <begin position="13"/>
        <end position="23"/>
    </location>
</feature>
<evidence type="ECO:0000256" key="3">
    <source>
        <dbReference type="SAM" id="Phobius"/>
    </source>
</evidence>
<keyword evidence="1" id="KW-0175">Coiled coil</keyword>
<feature type="transmembrane region" description="Helical" evidence="3">
    <location>
        <begin position="205"/>
        <end position="226"/>
    </location>
</feature>
<feature type="region of interest" description="Disordered" evidence="2">
    <location>
        <begin position="94"/>
        <end position="164"/>
    </location>
</feature>
<keyword evidence="3" id="KW-0472">Membrane</keyword>
<protein>
    <submittedName>
        <fullName evidence="4">Uncharacterized protein</fullName>
    </submittedName>
</protein>
<keyword evidence="3" id="KW-1133">Transmembrane helix</keyword>
<keyword evidence="5" id="KW-1185">Reference proteome</keyword>
<evidence type="ECO:0000256" key="2">
    <source>
        <dbReference type="SAM" id="MobiDB-lite"/>
    </source>
</evidence>
<evidence type="ECO:0000313" key="4">
    <source>
        <dbReference type="EMBL" id="OKH14280.1"/>
    </source>
</evidence>
<dbReference type="EMBL" id="MRCA01000004">
    <property type="protein sequence ID" value="OKH14280.1"/>
    <property type="molecule type" value="Genomic_DNA"/>
</dbReference>
<dbReference type="Proteomes" id="UP000186391">
    <property type="component" value="Unassembled WGS sequence"/>
</dbReference>
<reference evidence="4 5" key="1">
    <citation type="submission" date="2016-11" db="EMBL/GenBank/DDBJ databases">
        <title>Draft Genome Sequences of Nine Cyanobacterial Strains from Diverse Habitats.</title>
        <authorList>
            <person name="Zhu T."/>
            <person name="Hou S."/>
            <person name="Lu X."/>
            <person name="Hess W.R."/>
        </authorList>
    </citation>
    <scope>NUCLEOTIDE SEQUENCE [LARGE SCALE GENOMIC DNA]</scope>
    <source>
        <strain evidence="4 5">NIES-592</strain>
    </source>
</reference>
<dbReference type="OrthoDB" id="425114at2"/>
<feature type="compositionally biased region" description="Basic and acidic residues" evidence="2">
    <location>
        <begin position="106"/>
        <end position="115"/>
    </location>
</feature>
<gene>
    <name evidence="4" type="ORF">NIES592_09390</name>
</gene>
<dbReference type="RefSeq" id="WP_073555601.1">
    <property type="nucleotide sequence ID" value="NZ_MRCA01000004.1"/>
</dbReference>
<name>A0A1U7H054_9CYAN</name>
<evidence type="ECO:0000313" key="5">
    <source>
        <dbReference type="Proteomes" id="UP000186391"/>
    </source>
</evidence>
<feature type="region of interest" description="Disordered" evidence="2">
    <location>
        <begin position="1"/>
        <end position="23"/>
    </location>
</feature>
<organism evidence="4 5">
    <name type="scientific">Fischerella major NIES-592</name>
    <dbReference type="NCBI Taxonomy" id="210994"/>
    <lineage>
        <taxon>Bacteria</taxon>
        <taxon>Bacillati</taxon>
        <taxon>Cyanobacteriota</taxon>
        <taxon>Cyanophyceae</taxon>
        <taxon>Nostocales</taxon>
        <taxon>Hapalosiphonaceae</taxon>
        <taxon>Fischerella</taxon>
    </lineage>
</organism>
<accession>A0A1U7H054</accession>
<sequence length="235" mass="26273">MQTANGSFYGHRPSTTTQNYSPSVPLSVYRDLAAELQAAQAKINALTAQNQQIVQENQLLRQEIAKAVQSVLHLQNLLDTSSQSKPQYFPQTQVADAGVTNPSVDSKQKTTEEPQKFAQSREFVETATGGSKHVATSSSRQKVNHTSKPPAKKPQPQPQHPHPRPAVVYTEMEFHGSMPEPVLIEEQEVITYSNSESEPERMNGWWFFFAIMLIIILGFGAGYLVVRPFLEHQSR</sequence>
<feature type="compositionally biased region" description="Polar residues" evidence="2">
    <location>
        <begin position="134"/>
        <end position="147"/>
    </location>
</feature>
<dbReference type="AlphaFoldDB" id="A0A1U7H054"/>
<feature type="compositionally biased region" description="Polar residues" evidence="2">
    <location>
        <begin position="94"/>
        <end position="105"/>
    </location>
</feature>